<dbReference type="PANTHER" id="PTHR40788">
    <property type="entry name" value="CLR5 DOMAIN-CONTAINING PROTEIN-RELATED"/>
    <property type="match status" value="1"/>
</dbReference>
<dbReference type="EMBL" id="KV875095">
    <property type="protein sequence ID" value="OIW32559.1"/>
    <property type="molecule type" value="Genomic_DNA"/>
</dbReference>
<protein>
    <submittedName>
        <fullName evidence="2">Uncharacterized protein</fullName>
    </submittedName>
</protein>
<name>A0A1J7IXV0_9PEZI</name>
<dbReference type="InParanoid" id="A0A1J7IXV0"/>
<proteinExistence type="predicted"/>
<dbReference type="AlphaFoldDB" id="A0A1J7IXV0"/>
<gene>
    <name evidence="2" type="ORF">CONLIGDRAFT_699375</name>
</gene>
<keyword evidence="3" id="KW-1185">Reference proteome</keyword>
<organism evidence="2 3">
    <name type="scientific">Coniochaeta ligniaria NRRL 30616</name>
    <dbReference type="NCBI Taxonomy" id="1408157"/>
    <lineage>
        <taxon>Eukaryota</taxon>
        <taxon>Fungi</taxon>
        <taxon>Dikarya</taxon>
        <taxon>Ascomycota</taxon>
        <taxon>Pezizomycotina</taxon>
        <taxon>Sordariomycetes</taxon>
        <taxon>Sordariomycetidae</taxon>
        <taxon>Coniochaetales</taxon>
        <taxon>Coniochaetaceae</taxon>
        <taxon>Coniochaeta</taxon>
    </lineage>
</organism>
<dbReference type="STRING" id="1408157.A0A1J7IXV0"/>
<evidence type="ECO:0000313" key="3">
    <source>
        <dbReference type="Proteomes" id="UP000182658"/>
    </source>
</evidence>
<feature type="region of interest" description="Disordered" evidence="1">
    <location>
        <begin position="349"/>
        <end position="393"/>
    </location>
</feature>
<sequence length="494" mass="55135">MGALSVKNKSEEHALSDLVASAADQVAWIKENLSFLQNDPAVLVAAVQAWWDSRPGVVRDATGYKWPIYTDKFISSAFCGAIHESLKEWAIWECIFRLVQLFEANNDRHLRSLISHELSDVCMMEFRRAQAYLKRHIQTGAGAECFTRVSSVQDSAGNATVKMNVRPESLTIVSPHLHYLLSLCHQDTAPSDAIDWLTRLGSLYEAIPSHREGLKASEYGALSSLAFITGFIKDFSPAIGLQPPNPNRRGFRSRVEKLDVQLAGMGRKLDMRAILWPIEDLLKPQKASFALGTFKNFVQACMGKGIRESYDNLVNQCLSNVQTKYLELKRGPSTDLTYDSRWNSAQDSISQAPKAALAEPKQKQRTRAAPTDSPEAGPAANQQEAVTTPPRVQSEVFRVSRSTLEVFSSLFDHSEASGPVNWSDFTSAMVELGFAIEARYGSAYKFSPPRTMSVIRPLSVHHPHVAKMEGRVKKYLAHRLKDAYGWDKGTFQLR</sequence>
<evidence type="ECO:0000256" key="1">
    <source>
        <dbReference type="SAM" id="MobiDB-lite"/>
    </source>
</evidence>
<accession>A0A1J7IXV0</accession>
<dbReference type="Proteomes" id="UP000182658">
    <property type="component" value="Unassembled WGS sequence"/>
</dbReference>
<dbReference type="PANTHER" id="PTHR40788:SF1">
    <property type="entry name" value="IPA PROTEIN"/>
    <property type="match status" value="1"/>
</dbReference>
<reference evidence="2 3" key="1">
    <citation type="submission" date="2016-10" db="EMBL/GenBank/DDBJ databases">
        <title>Draft genome sequence of Coniochaeta ligniaria NRRL30616, a lignocellulolytic fungus for bioabatement of inhibitors in plant biomass hydrolysates.</title>
        <authorList>
            <consortium name="DOE Joint Genome Institute"/>
            <person name="Jimenez D.J."/>
            <person name="Hector R.E."/>
            <person name="Riley R."/>
            <person name="Sun H."/>
            <person name="Grigoriev I.V."/>
            <person name="Van Elsas J.D."/>
            <person name="Nichols N.N."/>
        </authorList>
    </citation>
    <scope>NUCLEOTIDE SEQUENCE [LARGE SCALE GENOMIC DNA]</scope>
    <source>
        <strain evidence="2 3">NRRL 30616</strain>
    </source>
</reference>
<dbReference type="OrthoDB" id="2922289at2759"/>
<evidence type="ECO:0000313" key="2">
    <source>
        <dbReference type="EMBL" id="OIW32559.1"/>
    </source>
</evidence>